<name>A0A6A7RSR2_9PROT</name>
<evidence type="ECO:0000313" key="1">
    <source>
        <dbReference type="EMBL" id="MQM29936.1"/>
    </source>
</evidence>
<dbReference type="AlphaFoldDB" id="A0A6A7RSR2"/>
<dbReference type="EMBL" id="PDHS01000106">
    <property type="protein sequence ID" value="MQM29936.1"/>
    <property type="molecule type" value="Genomic_DNA"/>
</dbReference>
<comment type="caution">
    <text evidence="1">The sequence shown here is derived from an EMBL/GenBank/DDBJ whole genome shotgun (WGS) entry which is preliminary data.</text>
</comment>
<reference evidence="1 2" key="1">
    <citation type="submission" date="2017-09" db="EMBL/GenBank/DDBJ databases">
        <title>Metagenomic Analysis Reveals Denitrifying Candidatus Accumulibacter and Flanking Population as a Source of N2O.</title>
        <authorList>
            <person name="Gao H."/>
            <person name="Mao Y."/>
            <person name="Zhao X."/>
            <person name="Liu W.-T."/>
            <person name="Zhang T."/>
            <person name="Wells G."/>
        </authorList>
    </citation>
    <scope>NUCLEOTIDE SEQUENCE [LARGE SCALE GENOMIC DNA]</scope>
    <source>
        <strain evidence="1">CANDO_2_IC</strain>
    </source>
</reference>
<organism evidence="1 2">
    <name type="scientific">Candidatus Accumulibacter phosphatis</name>
    <dbReference type="NCBI Taxonomy" id="327160"/>
    <lineage>
        <taxon>Bacteria</taxon>
        <taxon>Pseudomonadati</taxon>
        <taxon>Pseudomonadota</taxon>
        <taxon>Betaproteobacteria</taxon>
        <taxon>Candidatus Accumulibacter</taxon>
    </lineage>
</organism>
<proteinExistence type="predicted"/>
<sequence>MRLNTATSPKPLSAWAFLTLATPLLGVAEPFGRDALDNIASVCDEFVTNLVHIEPDRAHSRNFTQNLHLSDAYKDLGMTMAWQVERFSPVVPREPKAGRVVASHLPCTIATGHKDLAGCGAAG</sequence>
<accession>A0A6A7RSR2</accession>
<evidence type="ECO:0000313" key="2">
    <source>
        <dbReference type="Proteomes" id="UP000342300"/>
    </source>
</evidence>
<dbReference type="Proteomes" id="UP000342300">
    <property type="component" value="Unassembled WGS sequence"/>
</dbReference>
<gene>
    <name evidence="1" type="ORF">CRU78_05055</name>
</gene>
<protein>
    <submittedName>
        <fullName evidence="1">Uncharacterized protein</fullName>
    </submittedName>
</protein>